<sequence length="165" mass="19025">MTIEQYRPTILKTLQVYIATPHKYQNIKSQLIVSEDRNDYLIMTYGVHNTESIHKCIFHLQIKDSKIVILRDNTESGIFDKLLNAGLNSDRLIYPDLSQDEIKDFDLTVSLEKVYEEHKSLFEVKANFTKAIKPDATGAELVQLAKIEHEYINCAIAQHPNSRFA</sequence>
<dbReference type="InterPro" id="IPR014968">
    <property type="entry name" value="XisI"/>
</dbReference>
<dbReference type="EMBL" id="CAACVJ010000692">
    <property type="protein sequence ID" value="VEP18620.1"/>
    <property type="molecule type" value="Genomic_DNA"/>
</dbReference>
<protein>
    <submittedName>
        <fullName evidence="1">Uncharacterized protein</fullName>
    </submittedName>
</protein>
<name>A0A563W4Q0_9CYAN</name>
<dbReference type="Gene3D" id="3.30.310.110">
    <property type="entry name" value="XisI-like"/>
    <property type="match status" value="1"/>
</dbReference>
<reference evidence="1 2" key="1">
    <citation type="submission" date="2019-01" db="EMBL/GenBank/DDBJ databases">
        <authorList>
            <person name="Brito A."/>
        </authorList>
    </citation>
    <scope>NUCLEOTIDE SEQUENCE [LARGE SCALE GENOMIC DNA]</scope>
    <source>
        <strain evidence="1">1</strain>
    </source>
</reference>
<organism evidence="1 2">
    <name type="scientific">Hyella patelloides LEGE 07179</name>
    <dbReference type="NCBI Taxonomy" id="945734"/>
    <lineage>
        <taxon>Bacteria</taxon>
        <taxon>Bacillati</taxon>
        <taxon>Cyanobacteriota</taxon>
        <taxon>Cyanophyceae</taxon>
        <taxon>Pleurocapsales</taxon>
        <taxon>Hyellaceae</taxon>
        <taxon>Hyella</taxon>
    </lineage>
</organism>
<keyword evidence="2" id="KW-1185">Reference proteome</keyword>
<dbReference type="RefSeq" id="WP_144868022.1">
    <property type="nucleotide sequence ID" value="NZ_LR213842.1"/>
</dbReference>
<dbReference type="SUPFAM" id="SSF143847">
    <property type="entry name" value="XisI-like"/>
    <property type="match status" value="1"/>
</dbReference>
<gene>
    <name evidence="1" type="ORF">H1P_840001</name>
</gene>
<dbReference type="OrthoDB" id="467081at2"/>
<dbReference type="Proteomes" id="UP000320055">
    <property type="component" value="Unassembled WGS sequence"/>
</dbReference>
<dbReference type="AlphaFoldDB" id="A0A563W4Q0"/>
<evidence type="ECO:0000313" key="2">
    <source>
        <dbReference type="Proteomes" id="UP000320055"/>
    </source>
</evidence>
<dbReference type="InterPro" id="IPR035943">
    <property type="entry name" value="XisI-like_sf"/>
</dbReference>
<accession>A0A563W4Q0</accession>
<evidence type="ECO:0000313" key="1">
    <source>
        <dbReference type="EMBL" id="VEP18620.1"/>
    </source>
</evidence>
<proteinExistence type="predicted"/>
<dbReference type="Pfam" id="PF08869">
    <property type="entry name" value="XisI"/>
    <property type="match status" value="1"/>
</dbReference>